<reference evidence="8" key="1">
    <citation type="submission" date="2018-05" db="EMBL/GenBank/DDBJ databases">
        <authorList>
            <person name="Lanie J.A."/>
            <person name="Ng W.-L."/>
            <person name="Kazmierczak K.M."/>
            <person name="Andrzejewski T.M."/>
            <person name="Davidsen T.M."/>
            <person name="Wayne K.J."/>
            <person name="Tettelin H."/>
            <person name="Glass J.I."/>
            <person name="Rusch D."/>
            <person name="Podicherti R."/>
            <person name="Tsui H.-C.T."/>
            <person name="Winkler M.E."/>
        </authorList>
    </citation>
    <scope>NUCLEOTIDE SEQUENCE</scope>
</reference>
<dbReference type="EMBL" id="UINC01003325">
    <property type="protein sequence ID" value="SVA05321.1"/>
    <property type="molecule type" value="Genomic_DNA"/>
</dbReference>
<comment type="cofactor">
    <cofactor evidence="1">
        <name>FMN</name>
        <dbReference type="ChEBI" id="CHEBI:58210"/>
    </cofactor>
</comment>
<dbReference type="Gene3D" id="3.20.20.70">
    <property type="entry name" value="Aldolase class I"/>
    <property type="match status" value="1"/>
</dbReference>
<evidence type="ECO:0000259" key="7">
    <source>
        <dbReference type="Pfam" id="PF01207"/>
    </source>
</evidence>
<dbReference type="Gene3D" id="1.10.1200.80">
    <property type="entry name" value="Putative flavin oxidoreducatase, domain 2"/>
    <property type="match status" value="1"/>
</dbReference>
<sequence>GLVRGIDRTLEFAEYTEEERPVSIQVFGGDPAKMAASAQILESLGADIVDVNMGCPVPKIAKHNAGCSLMRDPKHAATIVETMVRAVKIPVTVKMRSGWNEEELNAQELAQRVEGVGASAITVHGRTAKQSYSGRSDWGLISDVARSVDIPVFGSGDCVEPAQLLERLNEGAVSGVLVGRGALRNPWIFSQAADLSTGNAPRQVTFEKKGHFLLDYLDLLLGEGVGEAEGFRHRLPLTGETATARGRDRWVINKLRALGAWYTKGCENGSHLRKEINAVESIAGLRRTIHTFFLQPIDRCTAV</sequence>
<name>A0A381SPS2_9ZZZZ</name>
<gene>
    <name evidence="8" type="ORF">METZ01_LOCUS58175</name>
</gene>
<feature type="non-terminal residue" evidence="8">
    <location>
        <position position="1"/>
    </location>
</feature>
<dbReference type="PANTHER" id="PTHR45846:SF1">
    <property type="entry name" value="TRNA-DIHYDROURIDINE(47) SYNTHASE [NAD(P)(+)]-LIKE"/>
    <property type="match status" value="1"/>
</dbReference>
<evidence type="ECO:0000256" key="3">
    <source>
        <dbReference type="ARBA" id="ARBA00022643"/>
    </source>
</evidence>
<dbReference type="AlphaFoldDB" id="A0A381SPS2"/>
<dbReference type="Pfam" id="PF01207">
    <property type="entry name" value="Dus"/>
    <property type="match status" value="1"/>
</dbReference>
<accession>A0A381SPS2</accession>
<proteinExistence type="predicted"/>
<dbReference type="InterPro" id="IPR013785">
    <property type="entry name" value="Aldolase_TIM"/>
</dbReference>
<organism evidence="8">
    <name type="scientific">marine metagenome</name>
    <dbReference type="NCBI Taxonomy" id="408172"/>
    <lineage>
        <taxon>unclassified sequences</taxon>
        <taxon>metagenomes</taxon>
        <taxon>ecological metagenomes</taxon>
    </lineage>
</organism>
<evidence type="ECO:0000256" key="6">
    <source>
        <dbReference type="ARBA" id="ARBA00023002"/>
    </source>
</evidence>
<dbReference type="InterPro" id="IPR024036">
    <property type="entry name" value="tRNA-dHydroUridine_Synthase_C"/>
</dbReference>
<keyword evidence="2" id="KW-0285">Flavoprotein</keyword>
<dbReference type="GO" id="GO:0003723">
    <property type="term" value="F:RNA binding"/>
    <property type="evidence" value="ECO:0007669"/>
    <property type="project" value="TreeGrafter"/>
</dbReference>
<dbReference type="InterPro" id="IPR018517">
    <property type="entry name" value="tRNA_hU_synthase_CS"/>
</dbReference>
<keyword evidence="3" id="KW-0288">FMN</keyword>
<dbReference type="PROSITE" id="PS01136">
    <property type="entry name" value="UPF0034"/>
    <property type="match status" value="1"/>
</dbReference>
<keyword evidence="5" id="KW-0521">NADP</keyword>
<evidence type="ECO:0000313" key="8">
    <source>
        <dbReference type="EMBL" id="SVA05321.1"/>
    </source>
</evidence>
<protein>
    <recommendedName>
        <fullName evidence="7">DUS-like FMN-binding domain-containing protein</fullName>
    </recommendedName>
</protein>
<evidence type="ECO:0000256" key="5">
    <source>
        <dbReference type="ARBA" id="ARBA00022857"/>
    </source>
</evidence>
<feature type="domain" description="DUS-like FMN-binding" evidence="7">
    <location>
        <begin position="15"/>
        <end position="282"/>
    </location>
</feature>
<evidence type="ECO:0000256" key="2">
    <source>
        <dbReference type="ARBA" id="ARBA00022630"/>
    </source>
</evidence>
<dbReference type="InterPro" id="IPR035587">
    <property type="entry name" value="DUS-like_FMN-bd"/>
</dbReference>
<dbReference type="GO" id="GO:0050660">
    <property type="term" value="F:flavin adenine dinucleotide binding"/>
    <property type="evidence" value="ECO:0007669"/>
    <property type="project" value="InterPro"/>
</dbReference>
<evidence type="ECO:0000256" key="1">
    <source>
        <dbReference type="ARBA" id="ARBA00001917"/>
    </source>
</evidence>
<dbReference type="SUPFAM" id="SSF51395">
    <property type="entry name" value="FMN-linked oxidoreductases"/>
    <property type="match status" value="1"/>
</dbReference>
<dbReference type="CDD" id="cd02801">
    <property type="entry name" value="DUS_like_FMN"/>
    <property type="match status" value="1"/>
</dbReference>
<evidence type="ECO:0000256" key="4">
    <source>
        <dbReference type="ARBA" id="ARBA00022694"/>
    </source>
</evidence>
<keyword evidence="6" id="KW-0560">Oxidoreductase</keyword>
<dbReference type="PANTHER" id="PTHR45846">
    <property type="entry name" value="TRNA-DIHYDROURIDINE(47) SYNTHASE [NAD(P)(+)]-LIKE"/>
    <property type="match status" value="1"/>
</dbReference>
<keyword evidence="4" id="KW-0819">tRNA processing</keyword>
<dbReference type="GO" id="GO:0017150">
    <property type="term" value="F:tRNA dihydrouridine synthase activity"/>
    <property type="evidence" value="ECO:0007669"/>
    <property type="project" value="InterPro"/>
</dbReference>